<dbReference type="EMBL" id="JAGQHS010000011">
    <property type="protein sequence ID" value="MCA9754862.1"/>
    <property type="molecule type" value="Genomic_DNA"/>
</dbReference>
<reference evidence="1" key="2">
    <citation type="journal article" date="2021" name="Microbiome">
        <title>Successional dynamics and alternative stable states in a saline activated sludge microbial community over 9 years.</title>
        <authorList>
            <person name="Wang Y."/>
            <person name="Ye J."/>
            <person name="Ju F."/>
            <person name="Liu L."/>
            <person name="Boyd J.A."/>
            <person name="Deng Y."/>
            <person name="Parks D.H."/>
            <person name="Jiang X."/>
            <person name="Yin X."/>
            <person name="Woodcroft B.J."/>
            <person name="Tyson G.W."/>
            <person name="Hugenholtz P."/>
            <person name="Polz M.F."/>
            <person name="Zhang T."/>
        </authorList>
    </citation>
    <scope>NUCLEOTIDE SEQUENCE</scope>
    <source>
        <strain evidence="1">HKST-UBA02</strain>
    </source>
</reference>
<evidence type="ECO:0000313" key="1">
    <source>
        <dbReference type="EMBL" id="MCA9754862.1"/>
    </source>
</evidence>
<comment type="caution">
    <text evidence="1">The sequence shown here is derived from an EMBL/GenBank/DDBJ whole genome shotgun (WGS) entry which is preliminary data.</text>
</comment>
<accession>A0A956N951</accession>
<reference evidence="1" key="1">
    <citation type="submission" date="2020-04" db="EMBL/GenBank/DDBJ databases">
        <authorList>
            <person name="Zhang T."/>
        </authorList>
    </citation>
    <scope>NUCLEOTIDE SEQUENCE</scope>
    <source>
        <strain evidence="1">HKST-UBA02</strain>
    </source>
</reference>
<dbReference type="Proteomes" id="UP000739538">
    <property type="component" value="Unassembled WGS sequence"/>
</dbReference>
<protein>
    <submittedName>
        <fullName evidence="1">Uncharacterized protein</fullName>
    </submittedName>
</protein>
<sequence length="373" mass="41889">MPSDGWSWASPDPSVVSMHAGVFLDSQYSSGFYPITSRVQTQLKTAIAMALASDATDEREFARSARRNLDWVITERLGENGGLRWDETSPYYFEVHQCWYLIAAELVQQEYALESSLVETERRAWRFLTGTNPAGADFYERNAAQTGRYFAYRDLHEDGSFQTQAAFKGSYEVGSGLWAMALRQSSNWAEALDGQRTPRNHLAKVQQQCLLPPEQGGFFDAAMGTWVRSLLWDGANWVGWVRHDWKYAVAMEEGVLECILLTGDRTLEAAAHSDLEFILSRALPDGRIQSLPDEFGSFRYEFGSVLSALSLGAMVFRDTDPSLSTRCLDHGGRMYTYITNNVSPQVSEDDAMILLGLARYVLADEACRMPGRL</sequence>
<dbReference type="AlphaFoldDB" id="A0A956N951"/>
<gene>
    <name evidence="1" type="ORF">KDA27_03600</name>
</gene>
<name>A0A956N951_UNCEI</name>
<organism evidence="1 2">
    <name type="scientific">Eiseniibacteriota bacterium</name>
    <dbReference type="NCBI Taxonomy" id="2212470"/>
    <lineage>
        <taxon>Bacteria</taxon>
        <taxon>Candidatus Eiseniibacteriota</taxon>
    </lineage>
</organism>
<evidence type="ECO:0000313" key="2">
    <source>
        <dbReference type="Proteomes" id="UP000739538"/>
    </source>
</evidence>
<proteinExistence type="predicted"/>